<dbReference type="CDD" id="cd00884">
    <property type="entry name" value="beta_CA_cladeB"/>
    <property type="match status" value="1"/>
</dbReference>
<dbReference type="FunFam" id="3.40.1050.10:FF:000003">
    <property type="entry name" value="Carbonic anhydrase"/>
    <property type="match status" value="1"/>
</dbReference>
<feature type="binding site" evidence="8">
    <location>
        <position position="204"/>
    </location>
    <ligand>
        <name>Zn(2+)</name>
        <dbReference type="ChEBI" id="CHEBI:29105"/>
    </ligand>
</feature>
<dbReference type="AlphaFoldDB" id="A0A2P2P2U5"/>
<organism evidence="10">
    <name type="scientific">Rhizophora mucronata</name>
    <name type="common">Asiatic mangrove</name>
    <dbReference type="NCBI Taxonomy" id="61149"/>
    <lineage>
        <taxon>Eukaryota</taxon>
        <taxon>Viridiplantae</taxon>
        <taxon>Streptophyta</taxon>
        <taxon>Embryophyta</taxon>
        <taxon>Tracheophyta</taxon>
        <taxon>Spermatophyta</taxon>
        <taxon>Magnoliopsida</taxon>
        <taxon>eudicotyledons</taxon>
        <taxon>Gunneridae</taxon>
        <taxon>Pentapetalae</taxon>
        <taxon>rosids</taxon>
        <taxon>fabids</taxon>
        <taxon>Malpighiales</taxon>
        <taxon>Rhizophoraceae</taxon>
        <taxon>Rhizophora</taxon>
    </lineage>
</organism>
<evidence type="ECO:0000313" key="10">
    <source>
        <dbReference type="EMBL" id="MBX49052.1"/>
    </source>
</evidence>
<protein>
    <recommendedName>
        <fullName evidence="3 9">Carbonic anhydrase</fullName>
        <ecNumber evidence="3 9">4.2.1.1</ecNumber>
    </recommendedName>
    <alternativeName>
        <fullName evidence="9">Carbonate dehydratase</fullName>
    </alternativeName>
</protein>
<dbReference type="Gene3D" id="3.40.1050.10">
    <property type="entry name" value="Carbonic anhydrase"/>
    <property type="match status" value="1"/>
</dbReference>
<dbReference type="EMBL" id="GGEC01068568">
    <property type="protein sequence ID" value="MBX49052.1"/>
    <property type="molecule type" value="Transcribed_RNA"/>
</dbReference>
<dbReference type="GO" id="GO:0015976">
    <property type="term" value="P:carbon utilization"/>
    <property type="evidence" value="ECO:0007669"/>
    <property type="project" value="InterPro"/>
</dbReference>
<feature type="binding site" evidence="8">
    <location>
        <position position="144"/>
    </location>
    <ligand>
        <name>Zn(2+)</name>
        <dbReference type="ChEBI" id="CHEBI:29105"/>
    </ligand>
</feature>
<dbReference type="InterPro" id="IPR015892">
    <property type="entry name" value="Carbonic_anhydrase_CS"/>
</dbReference>
<evidence type="ECO:0000256" key="5">
    <source>
        <dbReference type="ARBA" id="ARBA00022833"/>
    </source>
</evidence>
<keyword evidence="4" id="KW-0702">S-nitrosylation</keyword>
<comment type="function">
    <text evidence="1 9">Reversible hydration of carbon dioxide.</text>
</comment>
<evidence type="ECO:0000256" key="8">
    <source>
        <dbReference type="PIRSR" id="PIRSR601765-1"/>
    </source>
</evidence>
<evidence type="ECO:0000256" key="6">
    <source>
        <dbReference type="ARBA" id="ARBA00023239"/>
    </source>
</evidence>
<dbReference type="Pfam" id="PF00484">
    <property type="entry name" value="Pro_CA"/>
    <property type="match status" value="1"/>
</dbReference>
<evidence type="ECO:0000256" key="4">
    <source>
        <dbReference type="ARBA" id="ARBA00022799"/>
    </source>
</evidence>
<sequence>MAILSPILSVSKDPSCYSFSNSSLNLSRSSFYRTQTILCCNANSGGIEDTHSKLCGASNYDGVIMKSIPGLKLRASVEPPRLKKELNHDMVESVTITEPGSDLFEEMKQCFMDFKEHKYMKKLEHFENLAKSQAPKFMVIACADSRVCPSNILGFQPGEAFIVRNVANMVPSHESGPSETNAALEFAVNFLKVENIMVIGHSRCGGIRALMSMHDDVEASSFIGRWVGVGMNARLRTKAAASELNFEHQCRHCEKESVNCSLVNLLSYPWIEEKVGNGSLFIHGGYYDFVDCTFEKWTLDYRASNLRGKSGKVAVKNREFWC</sequence>
<reference evidence="10" key="1">
    <citation type="submission" date="2018-02" db="EMBL/GenBank/DDBJ databases">
        <title>Rhizophora mucronata_Transcriptome.</title>
        <authorList>
            <person name="Meera S.P."/>
            <person name="Sreeshan A."/>
            <person name="Augustine A."/>
        </authorList>
    </citation>
    <scope>NUCLEOTIDE SEQUENCE</scope>
    <source>
        <tissue evidence="10">Leaf</tissue>
    </source>
</reference>
<evidence type="ECO:0000256" key="7">
    <source>
        <dbReference type="ARBA" id="ARBA00048348"/>
    </source>
</evidence>
<accession>A0A2P2P2U5</accession>
<evidence type="ECO:0000256" key="1">
    <source>
        <dbReference type="ARBA" id="ARBA00002904"/>
    </source>
</evidence>
<keyword evidence="8" id="KW-0479">Metal-binding</keyword>
<evidence type="ECO:0000256" key="2">
    <source>
        <dbReference type="ARBA" id="ARBA00006217"/>
    </source>
</evidence>
<feature type="binding site" evidence="8">
    <location>
        <position position="201"/>
    </location>
    <ligand>
        <name>Zn(2+)</name>
        <dbReference type="ChEBI" id="CHEBI:29105"/>
    </ligand>
</feature>
<keyword evidence="5 8" id="KW-0862">Zinc</keyword>
<feature type="binding site" evidence="8">
    <location>
        <position position="142"/>
    </location>
    <ligand>
        <name>Zn(2+)</name>
        <dbReference type="ChEBI" id="CHEBI:29105"/>
    </ligand>
</feature>
<dbReference type="GO" id="GO:0008270">
    <property type="term" value="F:zinc ion binding"/>
    <property type="evidence" value="ECO:0007669"/>
    <property type="project" value="UniProtKB-UniRule"/>
</dbReference>
<dbReference type="PANTHER" id="PTHR11002:SF12">
    <property type="entry name" value="CARBONIC ANHYDRASE"/>
    <property type="match status" value="1"/>
</dbReference>
<name>A0A2P2P2U5_RHIMU</name>
<evidence type="ECO:0000256" key="3">
    <source>
        <dbReference type="ARBA" id="ARBA00012925"/>
    </source>
</evidence>
<comment type="similarity">
    <text evidence="2 9">Belongs to the beta-class carbonic anhydrase family.</text>
</comment>
<dbReference type="InterPro" id="IPR001765">
    <property type="entry name" value="Carbonic_anhydrase"/>
</dbReference>
<dbReference type="EC" id="4.2.1.1" evidence="3 9"/>
<dbReference type="PROSITE" id="PS00704">
    <property type="entry name" value="PROK_CO2_ANHYDRASE_1"/>
    <property type="match status" value="1"/>
</dbReference>
<dbReference type="SMART" id="SM00947">
    <property type="entry name" value="Pro_CA"/>
    <property type="match status" value="1"/>
</dbReference>
<dbReference type="PROSITE" id="PS00705">
    <property type="entry name" value="PROK_CO2_ANHYDRASE_2"/>
    <property type="match status" value="1"/>
</dbReference>
<dbReference type="PANTHER" id="PTHR11002">
    <property type="entry name" value="CARBONIC ANHYDRASE"/>
    <property type="match status" value="1"/>
</dbReference>
<dbReference type="GO" id="GO:0004089">
    <property type="term" value="F:carbonate dehydratase activity"/>
    <property type="evidence" value="ECO:0007669"/>
    <property type="project" value="UniProtKB-UniRule"/>
</dbReference>
<comment type="cofactor">
    <cofactor evidence="8">
        <name>Zn(2+)</name>
        <dbReference type="ChEBI" id="CHEBI:29105"/>
    </cofactor>
    <text evidence="8">Binds 1 zinc ion per subunit.</text>
</comment>
<evidence type="ECO:0000256" key="9">
    <source>
        <dbReference type="RuleBase" id="RU003956"/>
    </source>
</evidence>
<dbReference type="InterPro" id="IPR036874">
    <property type="entry name" value="Carbonic_anhydrase_sf"/>
</dbReference>
<dbReference type="InterPro" id="IPR045066">
    <property type="entry name" value="Beta_CA_cladeB"/>
</dbReference>
<dbReference type="SUPFAM" id="SSF53056">
    <property type="entry name" value="beta-carbonic anhydrase, cab"/>
    <property type="match status" value="1"/>
</dbReference>
<keyword evidence="6 9" id="KW-0456">Lyase</keyword>
<comment type="catalytic activity">
    <reaction evidence="7 9">
        <text>hydrogencarbonate + H(+) = CO2 + H2O</text>
        <dbReference type="Rhea" id="RHEA:10748"/>
        <dbReference type="ChEBI" id="CHEBI:15377"/>
        <dbReference type="ChEBI" id="CHEBI:15378"/>
        <dbReference type="ChEBI" id="CHEBI:16526"/>
        <dbReference type="ChEBI" id="CHEBI:17544"/>
        <dbReference type="EC" id="4.2.1.1"/>
    </reaction>
</comment>
<proteinExistence type="inferred from homology"/>